<dbReference type="Proteomes" id="UP001139158">
    <property type="component" value="Unassembled WGS sequence"/>
</dbReference>
<evidence type="ECO:0000313" key="3">
    <source>
        <dbReference type="Proteomes" id="UP001139158"/>
    </source>
</evidence>
<protein>
    <submittedName>
        <fullName evidence="2">Uncharacterized protein</fullName>
    </submittedName>
</protein>
<sequence length="100" mass="11273">MTYFGGCQLEEHDTDPDSSSHRIVPGTWREATCAESDEVRKNQDLTVWSGHTDTEGRYGEALMFTSWGSGDGRTPVVADVRYMDKDKDKPCEHRIYEVAG</sequence>
<feature type="region of interest" description="Disordered" evidence="1">
    <location>
        <begin position="1"/>
        <end position="23"/>
    </location>
</feature>
<reference evidence="2" key="1">
    <citation type="submission" date="2021-10" db="EMBL/GenBank/DDBJ databases">
        <title>Novel species in genus Arthrobacter.</title>
        <authorList>
            <person name="Liu Y."/>
        </authorList>
    </citation>
    <scope>NUCLEOTIDE SEQUENCE</scope>
    <source>
        <strain evidence="2">Zg-Y453</strain>
    </source>
</reference>
<gene>
    <name evidence="2" type="ORF">LJ757_18360</name>
</gene>
<evidence type="ECO:0000256" key="1">
    <source>
        <dbReference type="SAM" id="MobiDB-lite"/>
    </source>
</evidence>
<proteinExistence type="predicted"/>
<accession>A0A9X1MIT9</accession>
<dbReference type="EMBL" id="JAJFZV010000020">
    <property type="protein sequence ID" value="MCC3299737.1"/>
    <property type="molecule type" value="Genomic_DNA"/>
</dbReference>
<dbReference type="AlphaFoldDB" id="A0A9X1MIT9"/>
<comment type="caution">
    <text evidence="2">The sequence shown here is derived from an EMBL/GenBank/DDBJ whole genome shotgun (WGS) entry which is preliminary data.</text>
</comment>
<name>A0A9X1MIT9_9MICC</name>
<organism evidence="2 3">
    <name type="scientific">Arthrobacter caoxuetaonis</name>
    <dbReference type="NCBI Taxonomy" id="2886935"/>
    <lineage>
        <taxon>Bacteria</taxon>
        <taxon>Bacillati</taxon>
        <taxon>Actinomycetota</taxon>
        <taxon>Actinomycetes</taxon>
        <taxon>Micrococcales</taxon>
        <taxon>Micrococcaceae</taxon>
        <taxon>Arthrobacter</taxon>
    </lineage>
</organism>
<evidence type="ECO:0000313" key="2">
    <source>
        <dbReference type="EMBL" id="MCC3299737.1"/>
    </source>
</evidence>
<keyword evidence="3" id="KW-1185">Reference proteome</keyword>
<dbReference type="RefSeq" id="WP_227897723.1">
    <property type="nucleotide sequence ID" value="NZ_CP099467.1"/>
</dbReference>